<feature type="transmembrane region" description="Helical" evidence="2">
    <location>
        <begin position="153"/>
        <end position="172"/>
    </location>
</feature>
<dbReference type="AlphaFoldDB" id="A0A430FN93"/>
<accession>A0A430FN93</accession>
<proteinExistence type="predicted"/>
<keyword evidence="2" id="KW-0812">Transmembrane</keyword>
<dbReference type="Proteomes" id="UP000287533">
    <property type="component" value="Unassembled WGS sequence"/>
</dbReference>
<evidence type="ECO:0000313" key="4">
    <source>
        <dbReference type="Proteomes" id="UP000287533"/>
    </source>
</evidence>
<sequence length="466" mass="49345">MLNNAHSTYAATQNSPHNHNLLFNLFDSADTALDNASDFIADKFRGASSFLSKCDYYWDAQIIPAGLTKTFQVMGSLFDPDVLSGKKTLDVDPTDISDTKSLHDLFHDSEAVDNIPIIGDVLSQLKDHVPSDLITADFIKESIISNDGFLHKWGLRFMGWGIGVVIGGAVVGTIVGPMIAGLLGMGLTVGFNVVARNKEERQQQSATQNTAQATQQNTQPSAASGTAAQQQAAAQLGPSVARMNTLTGHGDGTSVDEENVMSEFVDRLRHGGLSDAEREGARAYFDDEQQGHVGHYLADNMDGRPLGNLRGYRWAMGLAAALGGAAAAKMLMNHGGPAGVANALADGAAGAAAAAGPAVSSAASAAASAAGSAMGAVGGSVSVMGIRGNLRSIVQDIMGNRSVLQEKTHQIEQLSAQIRQAMQGTNDTNMQTAFRQLEFARQRLDWANNMMLQQSMQYAQEFSDRL</sequence>
<gene>
    <name evidence="3" type="ORF">D2E25_0599</name>
</gene>
<dbReference type="EMBL" id="QXGL01000001">
    <property type="protein sequence ID" value="RSX54291.1"/>
    <property type="molecule type" value="Genomic_DNA"/>
</dbReference>
<evidence type="ECO:0000256" key="1">
    <source>
        <dbReference type="SAM" id="MobiDB-lite"/>
    </source>
</evidence>
<name>A0A430FN93_9BIFI</name>
<feature type="region of interest" description="Disordered" evidence="1">
    <location>
        <begin position="200"/>
        <end position="236"/>
    </location>
</feature>
<keyword evidence="2" id="KW-0472">Membrane</keyword>
<dbReference type="RefSeq" id="WP_125979521.1">
    <property type="nucleotide sequence ID" value="NZ_QXGL01000001.1"/>
</dbReference>
<feature type="compositionally biased region" description="Low complexity" evidence="1">
    <location>
        <begin position="203"/>
        <end position="236"/>
    </location>
</feature>
<protein>
    <submittedName>
        <fullName evidence="3">Uncharacterized protein</fullName>
    </submittedName>
</protein>
<evidence type="ECO:0000256" key="2">
    <source>
        <dbReference type="SAM" id="Phobius"/>
    </source>
</evidence>
<evidence type="ECO:0000313" key="3">
    <source>
        <dbReference type="EMBL" id="RSX54291.1"/>
    </source>
</evidence>
<keyword evidence="4" id="KW-1185">Reference proteome</keyword>
<reference evidence="3 4" key="1">
    <citation type="submission" date="2018-09" db="EMBL/GenBank/DDBJ databases">
        <title>Characterization of the phylogenetic diversity of five novel species belonging to the genus Bifidobacterium.</title>
        <authorList>
            <person name="Lugli G.A."/>
            <person name="Duranti S."/>
            <person name="Milani C."/>
        </authorList>
    </citation>
    <scope>NUCLEOTIDE SEQUENCE [LARGE SCALE GENOMIC DNA]</scope>
    <source>
        <strain evidence="3 4">2034B</strain>
    </source>
</reference>
<keyword evidence="2" id="KW-1133">Transmembrane helix</keyword>
<comment type="caution">
    <text evidence="3">The sequence shown here is derived from an EMBL/GenBank/DDBJ whole genome shotgun (WGS) entry which is preliminary data.</text>
</comment>
<organism evidence="3 4">
    <name type="scientific">Bifidobacterium goeldii</name>
    <dbReference type="NCBI Taxonomy" id="2306975"/>
    <lineage>
        <taxon>Bacteria</taxon>
        <taxon>Bacillati</taxon>
        <taxon>Actinomycetota</taxon>
        <taxon>Actinomycetes</taxon>
        <taxon>Bifidobacteriales</taxon>
        <taxon>Bifidobacteriaceae</taxon>
        <taxon>Bifidobacterium</taxon>
    </lineage>
</organism>